<sequence>MNRDDDSIDRLLEQAGDESRDTVMPEERLDEALRAGIRRASEERRSPRKRRVAAKRIGAGAAAALLFLAVSIRVFPGFALALSQLPGMEAIVRLIAYDRGLAEAVRNDYYQPIGASQTLGGVTLTVDGVIADESRLVLFYTITDPEGGAAYMDVDRPKFRLQDGSELQAMYSWGFVNPGLESEGPIRTRSGHIDVQFAGGAALPDAFALEMGLRRGVTPFGGTYEIPVALEARDPAGLRTEYAIDRTVDLEGQRVTFKRAIVYPTRIAVEAEFDEANSKQIFSFMDLKLIGDDGEEYTEQSSTHVDERTRIIYFEGSSFAIPDSLTLTGSRVRAIDKDRLDLVVDLERGSVLEAPDDRIALEQVTDQGEWLELRFLLHGIDEDDKMLYSVVEGAFADGSGRTFETGGGRTFGGTGENGQQFVSFQIPDEAYAQPLTFRIFNYPGYVGEPFEIRIR</sequence>
<dbReference type="Gene3D" id="2.60.40.1630">
    <property type="entry name" value="bacillus anthracis domain"/>
    <property type="match status" value="1"/>
</dbReference>
<dbReference type="AlphaFoldDB" id="A0A5R9G8K4"/>
<dbReference type="EMBL" id="VCIW01000009">
    <property type="protein sequence ID" value="TLS51399.1"/>
    <property type="molecule type" value="Genomic_DNA"/>
</dbReference>
<dbReference type="InterPro" id="IPR025436">
    <property type="entry name" value="DUF4179"/>
</dbReference>
<gene>
    <name evidence="5" type="ORF">FE782_14910</name>
</gene>
<evidence type="ECO:0000313" key="5">
    <source>
        <dbReference type="EMBL" id="TLS51399.1"/>
    </source>
</evidence>
<evidence type="ECO:0000256" key="1">
    <source>
        <dbReference type="SAM" id="MobiDB-lite"/>
    </source>
</evidence>
<dbReference type="Pfam" id="PF18705">
    <property type="entry name" value="DUF5643"/>
    <property type="match status" value="1"/>
</dbReference>
<dbReference type="Pfam" id="PF13786">
    <property type="entry name" value="DUF4179"/>
    <property type="match status" value="1"/>
</dbReference>
<dbReference type="OrthoDB" id="2725974at2"/>
<accession>A0A5R9G8K4</accession>
<keyword evidence="2" id="KW-0472">Membrane</keyword>
<evidence type="ECO:0000256" key="2">
    <source>
        <dbReference type="SAM" id="Phobius"/>
    </source>
</evidence>
<reference evidence="5 6" key="1">
    <citation type="submission" date="2019-05" db="EMBL/GenBank/DDBJ databases">
        <authorList>
            <person name="Narsing Rao M.P."/>
            <person name="Li W.J."/>
        </authorList>
    </citation>
    <scope>NUCLEOTIDE SEQUENCE [LARGE SCALE GENOMIC DNA]</scope>
    <source>
        <strain evidence="5 6">SYSU_K30003</strain>
    </source>
</reference>
<feature type="transmembrane region" description="Helical" evidence="2">
    <location>
        <begin position="57"/>
        <end position="82"/>
    </location>
</feature>
<feature type="domain" description="DUF4179" evidence="3">
    <location>
        <begin position="55"/>
        <end position="143"/>
    </location>
</feature>
<name>A0A5R9G8K4_9BACL</name>
<keyword evidence="2" id="KW-1133">Transmembrane helix</keyword>
<proteinExistence type="predicted"/>
<keyword evidence="2" id="KW-0812">Transmembrane</keyword>
<dbReference type="RefSeq" id="WP_138195011.1">
    <property type="nucleotide sequence ID" value="NZ_VCIW01000009.1"/>
</dbReference>
<keyword evidence="6" id="KW-1185">Reference proteome</keyword>
<comment type="caution">
    <text evidence="5">The sequence shown here is derived from an EMBL/GenBank/DDBJ whole genome shotgun (WGS) entry which is preliminary data.</text>
</comment>
<dbReference type="InterPro" id="IPR040680">
    <property type="entry name" value="DUF5643"/>
</dbReference>
<protein>
    <submittedName>
        <fullName evidence="5">DUF4179 domain-containing protein</fullName>
    </submittedName>
</protein>
<organism evidence="5 6">
    <name type="scientific">Paenibacillus antri</name>
    <dbReference type="NCBI Taxonomy" id="2582848"/>
    <lineage>
        <taxon>Bacteria</taxon>
        <taxon>Bacillati</taxon>
        <taxon>Bacillota</taxon>
        <taxon>Bacilli</taxon>
        <taxon>Bacillales</taxon>
        <taxon>Paenibacillaceae</taxon>
        <taxon>Paenibacillus</taxon>
    </lineage>
</organism>
<feature type="region of interest" description="Disordered" evidence="1">
    <location>
        <begin position="1"/>
        <end position="25"/>
    </location>
</feature>
<evidence type="ECO:0000313" key="6">
    <source>
        <dbReference type="Proteomes" id="UP000309676"/>
    </source>
</evidence>
<evidence type="ECO:0000259" key="3">
    <source>
        <dbReference type="Pfam" id="PF13786"/>
    </source>
</evidence>
<evidence type="ECO:0000259" key="4">
    <source>
        <dbReference type="Pfam" id="PF18705"/>
    </source>
</evidence>
<dbReference type="Proteomes" id="UP000309676">
    <property type="component" value="Unassembled WGS sequence"/>
</dbReference>
<feature type="domain" description="DUF5643" evidence="4">
    <location>
        <begin position="240"/>
        <end position="341"/>
    </location>
</feature>